<feature type="domain" description="Helicase ATP-binding" evidence="6">
    <location>
        <begin position="14"/>
        <end position="177"/>
    </location>
</feature>
<protein>
    <submittedName>
        <fullName evidence="8">ATP-dependent helicase HrpB</fullName>
    </submittedName>
</protein>
<keyword evidence="9" id="KW-1185">Reference proteome</keyword>
<dbReference type="SMART" id="SM00490">
    <property type="entry name" value="HELICc"/>
    <property type="match status" value="1"/>
</dbReference>
<evidence type="ECO:0000259" key="7">
    <source>
        <dbReference type="PROSITE" id="PS51194"/>
    </source>
</evidence>
<dbReference type="PANTHER" id="PTHR43519">
    <property type="entry name" value="ATP-DEPENDENT RNA HELICASE HRPB"/>
    <property type="match status" value="1"/>
</dbReference>
<evidence type="ECO:0000256" key="1">
    <source>
        <dbReference type="ARBA" id="ARBA00022741"/>
    </source>
</evidence>
<gene>
    <name evidence="8" type="primary">hrpB</name>
    <name evidence="8" type="ORF">QPJ95_12710</name>
</gene>
<evidence type="ECO:0000256" key="2">
    <source>
        <dbReference type="ARBA" id="ARBA00022801"/>
    </source>
</evidence>
<organism evidence="8 9">
    <name type="scientific">Parasedimentitalea psychrophila</name>
    <dbReference type="NCBI Taxonomy" id="2997337"/>
    <lineage>
        <taxon>Bacteria</taxon>
        <taxon>Pseudomonadati</taxon>
        <taxon>Pseudomonadota</taxon>
        <taxon>Alphaproteobacteria</taxon>
        <taxon>Rhodobacterales</taxon>
        <taxon>Paracoccaceae</taxon>
        <taxon>Parasedimentitalea</taxon>
    </lineage>
</organism>
<dbReference type="CDD" id="cd18791">
    <property type="entry name" value="SF2_C_RHA"/>
    <property type="match status" value="1"/>
</dbReference>
<dbReference type="KEGG" id="ppso:QPJ95_12710"/>
<dbReference type="SMART" id="SM00847">
    <property type="entry name" value="HA2"/>
    <property type="match status" value="1"/>
</dbReference>
<evidence type="ECO:0000256" key="4">
    <source>
        <dbReference type="ARBA" id="ARBA00022840"/>
    </source>
</evidence>
<dbReference type="GO" id="GO:0004386">
    <property type="term" value="F:helicase activity"/>
    <property type="evidence" value="ECO:0007669"/>
    <property type="project" value="UniProtKB-KW"/>
</dbReference>
<dbReference type="InterPro" id="IPR027417">
    <property type="entry name" value="P-loop_NTPase"/>
</dbReference>
<proteinExistence type="predicted"/>
<dbReference type="GO" id="GO:0016787">
    <property type="term" value="F:hydrolase activity"/>
    <property type="evidence" value="ECO:0007669"/>
    <property type="project" value="UniProtKB-KW"/>
</dbReference>
<dbReference type="GO" id="GO:0003676">
    <property type="term" value="F:nucleic acid binding"/>
    <property type="evidence" value="ECO:0007669"/>
    <property type="project" value="InterPro"/>
</dbReference>
<feature type="region of interest" description="Disordered" evidence="5">
    <location>
        <begin position="816"/>
        <end position="839"/>
    </location>
</feature>
<dbReference type="PROSITE" id="PS51194">
    <property type="entry name" value="HELICASE_CTER"/>
    <property type="match status" value="1"/>
</dbReference>
<dbReference type="PROSITE" id="PS51192">
    <property type="entry name" value="HELICASE_ATP_BIND_1"/>
    <property type="match status" value="1"/>
</dbReference>
<dbReference type="Pfam" id="PF00270">
    <property type="entry name" value="DEAD"/>
    <property type="match status" value="1"/>
</dbReference>
<dbReference type="InterPro" id="IPR010225">
    <property type="entry name" value="HrpB"/>
</dbReference>
<dbReference type="Proteomes" id="UP001238334">
    <property type="component" value="Chromosome"/>
</dbReference>
<dbReference type="InterPro" id="IPR014001">
    <property type="entry name" value="Helicase_ATP-bd"/>
</dbReference>
<name>A0A9Y2P2S2_9RHOB</name>
<accession>A0A9Y2P2S2</accession>
<dbReference type="PANTHER" id="PTHR43519:SF1">
    <property type="entry name" value="ATP-DEPENDENT RNA HELICASE HRPB"/>
    <property type="match status" value="1"/>
</dbReference>
<feature type="domain" description="Helicase C-terminal" evidence="7">
    <location>
        <begin position="212"/>
        <end position="391"/>
    </location>
</feature>
<dbReference type="Pfam" id="PF00271">
    <property type="entry name" value="Helicase_C"/>
    <property type="match status" value="1"/>
</dbReference>
<dbReference type="InterPro" id="IPR001650">
    <property type="entry name" value="Helicase_C-like"/>
</dbReference>
<dbReference type="PIRSF" id="PIRSF005496">
    <property type="entry name" value="ATP_hel_hrpB"/>
    <property type="match status" value="1"/>
</dbReference>
<dbReference type="Gene3D" id="1.20.120.1080">
    <property type="match status" value="1"/>
</dbReference>
<dbReference type="InterPro" id="IPR007502">
    <property type="entry name" value="Helicase-assoc_dom"/>
</dbReference>
<dbReference type="Gene3D" id="3.40.50.300">
    <property type="entry name" value="P-loop containing nucleotide triphosphate hydrolases"/>
    <property type="match status" value="2"/>
</dbReference>
<dbReference type="Pfam" id="PF08482">
    <property type="entry name" value="HrpB_C"/>
    <property type="match status" value="1"/>
</dbReference>
<dbReference type="EMBL" id="CP127247">
    <property type="protein sequence ID" value="WIY23519.1"/>
    <property type="molecule type" value="Genomic_DNA"/>
</dbReference>
<keyword evidence="1" id="KW-0547">Nucleotide-binding</keyword>
<dbReference type="AlphaFoldDB" id="A0A9Y2P2S2"/>
<dbReference type="RefSeq" id="WP_270917877.1">
    <property type="nucleotide sequence ID" value="NZ_CP127247.1"/>
</dbReference>
<dbReference type="CDD" id="cd17990">
    <property type="entry name" value="DEXHc_HrpB"/>
    <property type="match status" value="1"/>
</dbReference>
<dbReference type="SUPFAM" id="SSF52540">
    <property type="entry name" value="P-loop containing nucleoside triphosphate hydrolases"/>
    <property type="match status" value="1"/>
</dbReference>
<sequence>MTKLPIDTVLPELISALRAHGRAVLQAPPGAGKTTRVPLAMLEAGLTKGRIVMLEPRRLAARAAAERMAETLGERTGETVGYRVRGDAKVSRATRIEVVTEGILTRMLQSNPDLPGVGAVIFDEFHERSLNADFGLALCLEVADALRDDLILMAMSATLDAGPVAELMQAPMVTSQGRSYDVETRWLDRPIATQGPRGQTGAASARARRLDALVDLVQQAEKDTRGTGGDTGGDTGGGILVFLPGEGEIRRTASALAAKLPETCVLRPLFGALPFAEQRAAIAPVKSGRKVVLATSIAETSLTIQDIRVVVDMGQARRARFDPGSGMSRLITEKVTRAEATQRRGRAGRVAEGICYRLWTKGEEGALAAFPPAEIEAADLTSLALELALWGAAASDLSFLTPPPEGAMTEAQALLRMLGALDAQGRITGHGKALATLPLHPRLAHMLVTGGSEAAQLAALMAERDPLRGAPSDLLLRMQAMRDPKGFLRKRPYQLNLPVVERIKAETRRLQRQGTERLRLDAALAPAAMAALAYPDRIGQRRKGDTPRYVLSGGKGVVLEDSDTLAAAPFIVVLDSDGNLREARVRMAAQISQGEIRALFGDQISWHATCDWSKRERRVVARKQERFGAVVLDDQVWKDVPAEAVAAAMLDGVRELGLRLTGAAARLAARVELVRAEGHALPDFSIQGLTDSLGDWLLPMLSGVKTADDWKRFDLLPALRAALDWGQTQLLDREAASHFTTPLGNRIPITYAEAGPEIELRIQELFGVTRHPASGGVPLKITLLSPARRPIQITRDLPGFWTGSYSDVRKDMRAQYPRHPWPEDPTQADPTLRAKRRKP</sequence>
<dbReference type="NCBIfam" id="TIGR01970">
    <property type="entry name" value="DEAH_box_HrpB"/>
    <property type="match status" value="1"/>
</dbReference>
<keyword evidence="4" id="KW-0067">ATP-binding</keyword>
<evidence type="ECO:0000313" key="9">
    <source>
        <dbReference type="Proteomes" id="UP001238334"/>
    </source>
</evidence>
<dbReference type="SMART" id="SM00487">
    <property type="entry name" value="DEXDc"/>
    <property type="match status" value="1"/>
</dbReference>
<dbReference type="InterPro" id="IPR013689">
    <property type="entry name" value="RNA_helicase_ATP-dep_HrpB_C"/>
</dbReference>
<keyword evidence="2" id="KW-0378">Hydrolase</keyword>
<keyword evidence="3 8" id="KW-0347">Helicase</keyword>
<reference evidence="8 9" key="1">
    <citation type="submission" date="2023-06" db="EMBL/GenBank/DDBJ databases">
        <title>Parasedimentitalea psychrophila sp. nov., a psychrophilic bacterium isolated from deep-sea sediment.</title>
        <authorList>
            <person name="Li A."/>
        </authorList>
    </citation>
    <scope>NUCLEOTIDE SEQUENCE [LARGE SCALE GENOMIC DNA]</scope>
    <source>
        <strain evidence="8 9">QS115</strain>
    </source>
</reference>
<evidence type="ECO:0000256" key="3">
    <source>
        <dbReference type="ARBA" id="ARBA00022806"/>
    </source>
</evidence>
<dbReference type="FunFam" id="3.40.50.300:FF:002125">
    <property type="entry name" value="ATP-dependent helicase HrpB"/>
    <property type="match status" value="1"/>
</dbReference>
<dbReference type="InterPro" id="IPR011545">
    <property type="entry name" value="DEAD/DEAH_box_helicase_dom"/>
</dbReference>
<dbReference type="InterPro" id="IPR049614">
    <property type="entry name" value="HrpB_DEXH"/>
</dbReference>
<evidence type="ECO:0000313" key="8">
    <source>
        <dbReference type="EMBL" id="WIY23519.1"/>
    </source>
</evidence>
<evidence type="ECO:0000259" key="6">
    <source>
        <dbReference type="PROSITE" id="PS51192"/>
    </source>
</evidence>
<dbReference type="GO" id="GO:0005524">
    <property type="term" value="F:ATP binding"/>
    <property type="evidence" value="ECO:0007669"/>
    <property type="project" value="UniProtKB-KW"/>
</dbReference>
<evidence type="ECO:0000256" key="5">
    <source>
        <dbReference type="SAM" id="MobiDB-lite"/>
    </source>
</evidence>